<dbReference type="Pfam" id="PF23670">
    <property type="entry name" value="PIGBOS1"/>
    <property type="match status" value="1"/>
</dbReference>
<dbReference type="Proteomes" id="UP000030656">
    <property type="component" value="Unassembled WGS sequence"/>
</dbReference>
<evidence type="ECO:0000313" key="2">
    <source>
        <dbReference type="EMBL" id="ETW27662.1"/>
    </source>
</evidence>
<sequence length="59" mass="6833">MKRRIDFKSVCVASIIGLCTGVYIFNPIVNNMKENIDNNHINLICSTIIWYKMNKSINK</sequence>
<dbReference type="InterPro" id="IPR057394">
    <property type="entry name" value="PIGBOS1"/>
</dbReference>
<accession>A0A024VGK6</accession>
<keyword evidence="1" id="KW-0472">Membrane</keyword>
<evidence type="ECO:0000313" key="3">
    <source>
        <dbReference type="Proteomes" id="UP000030656"/>
    </source>
</evidence>
<dbReference type="EMBL" id="KI928064">
    <property type="protein sequence ID" value="ETW27662.1"/>
    <property type="molecule type" value="Genomic_DNA"/>
</dbReference>
<feature type="transmembrane region" description="Helical" evidence="1">
    <location>
        <begin position="7"/>
        <end position="25"/>
    </location>
</feature>
<reference evidence="2 3" key="1">
    <citation type="submission" date="2013-02" db="EMBL/GenBank/DDBJ databases">
        <title>The Genome Annotation of Plasmodium falciparum FCH/4.</title>
        <authorList>
            <consortium name="The Broad Institute Genome Sequencing Platform"/>
            <consortium name="The Broad Institute Genome Sequencing Center for Infectious Disease"/>
            <person name="Neafsey D."/>
            <person name="Hoffman S."/>
            <person name="Volkman S."/>
            <person name="Rosenthal P."/>
            <person name="Walker B."/>
            <person name="Young S.K."/>
            <person name="Zeng Q."/>
            <person name="Gargeya S."/>
            <person name="Fitzgerald M."/>
            <person name="Haas B."/>
            <person name="Abouelleil A."/>
            <person name="Allen A.W."/>
            <person name="Alvarado L."/>
            <person name="Arachchi H.M."/>
            <person name="Berlin A.M."/>
            <person name="Chapman S.B."/>
            <person name="Gainer-Dewar J."/>
            <person name="Goldberg J."/>
            <person name="Griggs A."/>
            <person name="Gujja S."/>
            <person name="Hansen M."/>
            <person name="Howarth C."/>
            <person name="Imamovic A."/>
            <person name="Ireland A."/>
            <person name="Larimer J."/>
            <person name="McCowan C."/>
            <person name="Murphy C."/>
            <person name="Pearson M."/>
            <person name="Poon T.W."/>
            <person name="Priest M."/>
            <person name="Roberts A."/>
            <person name="Saif S."/>
            <person name="Shea T."/>
            <person name="Sisk P."/>
            <person name="Sykes S."/>
            <person name="Wortman J."/>
            <person name="Nusbaum C."/>
            <person name="Birren B."/>
        </authorList>
    </citation>
    <scope>NUCLEOTIDE SEQUENCE [LARGE SCALE GENOMIC DNA]</scope>
    <source>
        <strain evidence="2 3">FCH/4</strain>
    </source>
</reference>
<organism evidence="2 3">
    <name type="scientific">Plasmodium falciparum FCH/4</name>
    <dbReference type="NCBI Taxonomy" id="1036724"/>
    <lineage>
        <taxon>Eukaryota</taxon>
        <taxon>Sar</taxon>
        <taxon>Alveolata</taxon>
        <taxon>Apicomplexa</taxon>
        <taxon>Aconoidasida</taxon>
        <taxon>Haemosporida</taxon>
        <taxon>Plasmodiidae</taxon>
        <taxon>Plasmodium</taxon>
        <taxon>Plasmodium (Laverania)</taxon>
    </lineage>
</organism>
<dbReference type="AlphaFoldDB" id="A0A024VGK6"/>
<evidence type="ECO:0000256" key="1">
    <source>
        <dbReference type="SAM" id="Phobius"/>
    </source>
</evidence>
<keyword evidence="1" id="KW-1133">Transmembrane helix</keyword>
<proteinExistence type="predicted"/>
<name>A0A024VGK6_PLAFA</name>
<gene>
    <name evidence="2" type="ORF">PFFCH_04945</name>
</gene>
<protein>
    <submittedName>
        <fullName evidence="2">Uncharacterized protein</fullName>
    </submittedName>
</protein>
<keyword evidence="1" id="KW-0812">Transmembrane</keyword>
<reference evidence="2 3" key="2">
    <citation type="submission" date="2013-02" db="EMBL/GenBank/DDBJ databases">
        <title>The Genome Sequence of Plasmodium falciparum FCH/4.</title>
        <authorList>
            <consortium name="The Broad Institute Genome Sequencing Platform"/>
            <consortium name="The Broad Institute Genome Sequencing Center for Infectious Disease"/>
            <person name="Neafsey D."/>
            <person name="Cheeseman I."/>
            <person name="Volkman S."/>
            <person name="Adams J."/>
            <person name="Walker B."/>
            <person name="Young S.K."/>
            <person name="Zeng Q."/>
            <person name="Gargeya S."/>
            <person name="Fitzgerald M."/>
            <person name="Haas B."/>
            <person name="Abouelleil A."/>
            <person name="Alvarado L."/>
            <person name="Arachchi H.M."/>
            <person name="Berlin A.M."/>
            <person name="Chapman S.B."/>
            <person name="Dewar J."/>
            <person name="Goldberg J."/>
            <person name="Griggs A."/>
            <person name="Gujja S."/>
            <person name="Hansen M."/>
            <person name="Howarth C."/>
            <person name="Imamovic A."/>
            <person name="Larimer J."/>
            <person name="McCowan C."/>
            <person name="Murphy C."/>
            <person name="Neiman D."/>
            <person name="Pearson M."/>
            <person name="Priest M."/>
            <person name="Roberts A."/>
            <person name="Saif S."/>
            <person name="Shea T."/>
            <person name="Sisk P."/>
            <person name="Sykes S."/>
            <person name="Wortman J."/>
            <person name="Nusbaum C."/>
            <person name="Birren B."/>
        </authorList>
    </citation>
    <scope>NUCLEOTIDE SEQUENCE [LARGE SCALE GENOMIC DNA]</scope>
    <source>
        <strain evidence="2 3">FCH/4</strain>
    </source>
</reference>